<evidence type="ECO:0000256" key="10">
    <source>
        <dbReference type="ARBA" id="ARBA00023319"/>
    </source>
</evidence>
<evidence type="ECO:0000256" key="6">
    <source>
        <dbReference type="ARBA" id="ARBA00023136"/>
    </source>
</evidence>
<dbReference type="PROSITE" id="PS50835">
    <property type="entry name" value="IG_LIKE"/>
    <property type="match status" value="1"/>
</dbReference>
<evidence type="ECO:0000313" key="15">
    <source>
        <dbReference type="Proteomes" id="UP000265180"/>
    </source>
</evidence>
<evidence type="ECO:0000256" key="1">
    <source>
        <dbReference type="ARBA" id="ARBA00004251"/>
    </source>
</evidence>
<keyword evidence="4 12" id="KW-0732">Signal</keyword>
<reference evidence="14 15" key="2">
    <citation type="submission" date="2017-04" db="EMBL/GenBank/DDBJ databases">
        <title>CpG methylation of centromeres and impact of large insertions on vertebrate speciation.</title>
        <authorList>
            <person name="Ichikawa K."/>
            <person name="Yoshimura J."/>
            <person name="Morishita S."/>
        </authorList>
    </citation>
    <scope>NUCLEOTIDE SEQUENCE</scope>
    <source>
        <strain evidence="14 15">HNI</strain>
    </source>
</reference>
<dbReference type="PANTHER" id="PTHR25466:SF14">
    <property type="entry name" value="BUTYROPHILIN SUBFAMILY 2 MEMBER A2-LIKE-RELATED"/>
    <property type="match status" value="1"/>
</dbReference>
<comment type="subcellular location">
    <subcellularLocation>
        <location evidence="1">Cell membrane</location>
        <topology evidence="1">Single-pass type I membrane protein</topology>
    </subcellularLocation>
</comment>
<proteinExistence type="predicted"/>
<dbReference type="SUPFAM" id="SSF48726">
    <property type="entry name" value="Immunoglobulin"/>
    <property type="match status" value="1"/>
</dbReference>
<dbReference type="InterPro" id="IPR013106">
    <property type="entry name" value="Ig_V-set"/>
</dbReference>
<dbReference type="InterPro" id="IPR007110">
    <property type="entry name" value="Ig-like_dom"/>
</dbReference>
<feature type="domain" description="Ig-like" evidence="13">
    <location>
        <begin position="25"/>
        <end position="116"/>
    </location>
</feature>
<keyword evidence="2" id="KW-1003">Cell membrane</keyword>
<dbReference type="Gene3D" id="2.60.40.10">
    <property type="entry name" value="Immunoglobulins"/>
    <property type="match status" value="1"/>
</dbReference>
<reference evidence="14" key="4">
    <citation type="submission" date="2025-09" db="UniProtKB">
        <authorList>
            <consortium name="Ensembl"/>
        </authorList>
    </citation>
    <scope>IDENTIFICATION</scope>
    <source>
        <strain evidence="14">HNI</strain>
    </source>
</reference>
<keyword evidence="6 11" id="KW-0472">Membrane</keyword>
<reference key="1">
    <citation type="journal article" date="2007" name="Nature">
        <title>The medaka draft genome and insights into vertebrate genome evolution.</title>
        <authorList>
            <person name="Kasahara M."/>
            <person name="Naruse K."/>
            <person name="Sasaki S."/>
            <person name="Nakatani Y."/>
            <person name="Qu W."/>
            <person name="Ahsan B."/>
            <person name="Yamada T."/>
            <person name="Nagayasu Y."/>
            <person name="Doi K."/>
            <person name="Kasai Y."/>
            <person name="Jindo T."/>
            <person name="Kobayashi D."/>
            <person name="Shimada A."/>
            <person name="Toyoda A."/>
            <person name="Kuroki Y."/>
            <person name="Fujiyama A."/>
            <person name="Sasaki T."/>
            <person name="Shimizu A."/>
            <person name="Asakawa S."/>
            <person name="Shimizu N."/>
            <person name="Hashimoto S."/>
            <person name="Yang J."/>
            <person name="Lee Y."/>
            <person name="Matsushima K."/>
            <person name="Sugano S."/>
            <person name="Sakaizumi M."/>
            <person name="Narita T."/>
            <person name="Ohishi K."/>
            <person name="Haga S."/>
            <person name="Ohta F."/>
            <person name="Nomoto H."/>
            <person name="Nogata K."/>
            <person name="Morishita T."/>
            <person name="Endo T."/>
            <person name="Shin-I T."/>
            <person name="Takeda H."/>
            <person name="Morishita S."/>
            <person name="Kohara Y."/>
        </authorList>
    </citation>
    <scope>NUCLEOTIDE SEQUENCE [LARGE SCALE GENOMIC DNA]</scope>
    <source>
        <strain>Hd-rR</strain>
    </source>
</reference>
<keyword evidence="10" id="KW-0393">Immunoglobulin domain</keyword>
<evidence type="ECO:0000256" key="4">
    <source>
        <dbReference type="ARBA" id="ARBA00022729"/>
    </source>
</evidence>
<evidence type="ECO:0000256" key="8">
    <source>
        <dbReference type="ARBA" id="ARBA00023170"/>
    </source>
</evidence>
<feature type="signal peptide" evidence="12">
    <location>
        <begin position="1"/>
        <end position="31"/>
    </location>
</feature>
<dbReference type="InterPro" id="IPR013783">
    <property type="entry name" value="Ig-like_fold"/>
</dbReference>
<dbReference type="PANTHER" id="PTHR25466">
    <property type="entry name" value="T-LYMPHOCYTE ACTIVATION ANTIGEN"/>
    <property type="match status" value="1"/>
</dbReference>
<dbReference type="InterPro" id="IPR051713">
    <property type="entry name" value="T-cell_Activation_Regulation"/>
</dbReference>
<dbReference type="Ensembl" id="ENSORLT00020015159.1">
    <property type="protein sequence ID" value="ENSORLP00020000172.1"/>
    <property type="gene ID" value="ENSORLG00020022510.1"/>
</dbReference>
<evidence type="ECO:0000256" key="9">
    <source>
        <dbReference type="ARBA" id="ARBA00023180"/>
    </source>
</evidence>
<dbReference type="GO" id="GO:0005886">
    <property type="term" value="C:plasma membrane"/>
    <property type="evidence" value="ECO:0007669"/>
    <property type="project" value="UniProtKB-SubCell"/>
</dbReference>
<organism evidence="14 15">
    <name type="scientific">Oryzias latipes</name>
    <name type="common">Japanese rice fish</name>
    <name type="synonym">Japanese killifish</name>
    <dbReference type="NCBI Taxonomy" id="8090"/>
    <lineage>
        <taxon>Eukaryota</taxon>
        <taxon>Metazoa</taxon>
        <taxon>Chordata</taxon>
        <taxon>Craniata</taxon>
        <taxon>Vertebrata</taxon>
        <taxon>Euteleostomi</taxon>
        <taxon>Actinopterygii</taxon>
        <taxon>Neopterygii</taxon>
        <taxon>Teleostei</taxon>
        <taxon>Neoteleostei</taxon>
        <taxon>Acanthomorphata</taxon>
        <taxon>Ovalentaria</taxon>
        <taxon>Atherinomorphae</taxon>
        <taxon>Beloniformes</taxon>
        <taxon>Adrianichthyidae</taxon>
        <taxon>Oryziinae</taxon>
        <taxon>Oryzias</taxon>
    </lineage>
</organism>
<evidence type="ECO:0000256" key="2">
    <source>
        <dbReference type="ARBA" id="ARBA00022475"/>
    </source>
</evidence>
<dbReference type="InterPro" id="IPR036179">
    <property type="entry name" value="Ig-like_dom_sf"/>
</dbReference>
<dbReference type="AlphaFoldDB" id="A0A3P9JV10"/>
<dbReference type="Pfam" id="PF07686">
    <property type="entry name" value="V-set"/>
    <property type="match status" value="1"/>
</dbReference>
<dbReference type="Proteomes" id="UP000265180">
    <property type="component" value="Chromosome 21"/>
</dbReference>
<sequence length="163" mass="18731">MKTITWDAWGPSAAFLLRMTVFSFPPPGNTAEQVSGFTGGSVVLPCSCENRDTSEVFSWQKKINTQKPLKVFRLEGLPSYGKEFEERVELFYSENTGNCSILLKNIIGGDHGSYRCYWKMTPLKTLEYYRFGEFLLGFLFIIMRFLSVVFSQDNTDFHRKSTD</sequence>
<evidence type="ECO:0000256" key="12">
    <source>
        <dbReference type="SAM" id="SignalP"/>
    </source>
</evidence>
<evidence type="ECO:0000256" key="5">
    <source>
        <dbReference type="ARBA" id="ARBA00022989"/>
    </source>
</evidence>
<evidence type="ECO:0000313" key="14">
    <source>
        <dbReference type="Ensembl" id="ENSORLP00020000172.1"/>
    </source>
</evidence>
<protein>
    <recommendedName>
        <fullName evidence="13">Ig-like domain-containing protein</fullName>
    </recommendedName>
</protein>
<evidence type="ECO:0000256" key="3">
    <source>
        <dbReference type="ARBA" id="ARBA00022692"/>
    </source>
</evidence>
<keyword evidence="5 11" id="KW-1133">Transmembrane helix</keyword>
<keyword evidence="3 11" id="KW-0812">Transmembrane</keyword>
<name>A0A3P9JV10_ORYLA</name>
<accession>A0A3P9JV10</accession>
<feature type="chain" id="PRO_5018289227" description="Ig-like domain-containing protein" evidence="12">
    <location>
        <begin position="32"/>
        <end position="163"/>
    </location>
</feature>
<keyword evidence="8" id="KW-0675">Receptor</keyword>
<feature type="transmembrane region" description="Helical" evidence="11">
    <location>
        <begin position="128"/>
        <end position="150"/>
    </location>
</feature>
<reference evidence="14" key="3">
    <citation type="submission" date="2025-08" db="UniProtKB">
        <authorList>
            <consortium name="Ensembl"/>
        </authorList>
    </citation>
    <scope>IDENTIFICATION</scope>
    <source>
        <strain evidence="14">HNI</strain>
    </source>
</reference>
<evidence type="ECO:0000256" key="11">
    <source>
        <dbReference type="SAM" id="Phobius"/>
    </source>
</evidence>
<keyword evidence="7" id="KW-1015">Disulfide bond</keyword>
<evidence type="ECO:0000256" key="7">
    <source>
        <dbReference type="ARBA" id="ARBA00023157"/>
    </source>
</evidence>
<keyword evidence="9" id="KW-0325">Glycoprotein</keyword>
<evidence type="ECO:0000259" key="13">
    <source>
        <dbReference type="PROSITE" id="PS50835"/>
    </source>
</evidence>